<dbReference type="PROSITE" id="PS00622">
    <property type="entry name" value="HTH_LUXR_1"/>
    <property type="match status" value="1"/>
</dbReference>
<sequence length="215" mass="22776">MTGNISVVLVEDNPLHAQRYRDNLALDPLLGLVGEFALAADAIAGIEALAPDVVLVDLGLPDGNGLDVVRHVRTHLPQAAVMVVSIFGDEPSLLAAIEAGATGYLLKDTGASDFNQNIHALRAGGSPISPSLARHLLRRLQTPVPKAPAVSPLSRRETAILDAIAQGSSVVEIGALLHISPLTVKTHVQNIYRKLEARSRQHAVYLARSRGLLSP</sequence>
<dbReference type="SMART" id="SM00448">
    <property type="entry name" value="REC"/>
    <property type="match status" value="1"/>
</dbReference>
<keyword evidence="3" id="KW-0238">DNA-binding</keyword>
<feature type="domain" description="HTH luxR-type" evidence="6">
    <location>
        <begin position="146"/>
        <end position="211"/>
    </location>
</feature>
<dbReference type="InterPro" id="IPR016032">
    <property type="entry name" value="Sig_transdc_resp-reg_C-effctor"/>
</dbReference>
<dbReference type="Pfam" id="PF00072">
    <property type="entry name" value="Response_reg"/>
    <property type="match status" value="1"/>
</dbReference>
<feature type="domain" description="Response regulatory" evidence="7">
    <location>
        <begin position="6"/>
        <end position="122"/>
    </location>
</feature>
<dbReference type="Proteomes" id="UP001596037">
    <property type="component" value="Unassembled WGS sequence"/>
</dbReference>
<evidence type="ECO:0000256" key="5">
    <source>
        <dbReference type="PROSITE-ProRule" id="PRU00169"/>
    </source>
</evidence>
<evidence type="ECO:0000256" key="4">
    <source>
        <dbReference type="ARBA" id="ARBA00023163"/>
    </source>
</evidence>
<keyword evidence="9" id="KW-1185">Reference proteome</keyword>
<dbReference type="CDD" id="cd06170">
    <property type="entry name" value="LuxR_C_like"/>
    <property type="match status" value="1"/>
</dbReference>
<dbReference type="CDD" id="cd17535">
    <property type="entry name" value="REC_NarL-like"/>
    <property type="match status" value="1"/>
</dbReference>
<keyword evidence="2" id="KW-0805">Transcription regulation</keyword>
<evidence type="ECO:0000259" key="7">
    <source>
        <dbReference type="PROSITE" id="PS50110"/>
    </source>
</evidence>
<proteinExistence type="predicted"/>
<keyword evidence="1 5" id="KW-0597">Phosphoprotein</keyword>
<gene>
    <name evidence="8" type="ORF">ACFPOE_00120</name>
</gene>
<dbReference type="InterPro" id="IPR000792">
    <property type="entry name" value="Tscrpt_reg_LuxR_C"/>
</dbReference>
<dbReference type="RefSeq" id="WP_376847961.1">
    <property type="nucleotide sequence ID" value="NZ_JBHSMF010000002.1"/>
</dbReference>
<dbReference type="SMART" id="SM00421">
    <property type="entry name" value="HTH_LUXR"/>
    <property type="match status" value="1"/>
</dbReference>
<dbReference type="SUPFAM" id="SSF46894">
    <property type="entry name" value="C-terminal effector domain of the bipartite response regulators"/>
    <property type="match status" value="1"/>
</dbReference>
<dbReference type="InterPro" id="IPR011006">
    <property type="entry name" value="CheY-like_superfamily"/>
</dbReference>
<evidence type="ECO:0000256" key="2">
    <source>
        <dbReference type="ARBA" id="ARBA00023015"/>
    </source>
</evidence>
<dbReference type="Pfam" id="PF00196">
    <property type="entry name" value="GerE"/>
    <property type="match status" value="1"/>
</dbReference>
<dbReference type="PANTHER" id="PTHR44688">
    <property type="entry name" value="DNA-BINDING TRANSCRIPTIONAL ACTIVATOR DEVR_DOSR"/>
    <property type="match status" value="1"/>
</dbReference>
<reference evidence="9" key="1">
    <citation type="journal article" date="2019" name="Int. J. Syst. Evol. Microbiol.">
        <title>The Global Catalogue of Microorganisms (GCM) 10K type strain sequencing project: providing services to taxonomists for standard genome sequencing and annotation.</title>
        <authorList>
            <consortium name="The Broad Institute Genomics Platform"/>
            <consortium name="The Broad Institute Genome Sequencing Center for Infectious Disease"/>
            <person name="Wu L."/>
            <person name="Ma J."/>
        </authorList>
    </citation>
    <scope>NUCLEOTIDE SEQUENCE [LARGE SCALE GENOMIC DNA]</scope>
    <source>
        <strain evidence="9">CCUG 57401</strain>
    </source>
</reference>
<dbReference type="PROSITE" id="PS50110">
    <property type="entry name" value="RESPONSE_REGULATORY"/>
    <property type="match status" value="1"/>
</dbReference>
<evidence type="ECO:0000313" key="8">
    <source>
        <dbReference type="EMBL" id="MFC5495925.1"/>
    </source>
</evidence>
<dbReference type="EMBL" id="JBHSMF010000002">
    <property type="protein sequence ID" value="MFC5495925.1"/>
    <property type="molecule type" value="Genomic_DNA"/>
</dbReference>
<feature type="modified residue" description="4-aspartylphosphate" evidence="5">
    <location>
        <position position="57"/>
    </location>
</feature>
<evidence type="ECO:0000259" key="6">
    <source>
        <dbReference type="PROSITE" id="PS50043"/>
    </source>
</evidence>
<keyword evidence="4" id="KW-0804">Transcription</keyword>
<organism evidence="8 9">
    <name type="scientific">Caenimonas terrae</name>
    <dbReference type="NCBI Taxonomy" id="696074"/>
    <lineage>
        <taxon>Bacteria</taxon>
        <taxon>Pseudomonadati</taxon>
        <taxon>Pseudomonadota</taxon>
        <taxon>Betaproteobacteria</taxon>
        <taxon>Burkholderiales</taxon>
        <taxon>Comamonadaceae</taxon>
        <taxon>Caenimonas</taxon>
    </lineage>
</organism>
<comment type="caution">
    <text evidence="8">The sequence shown here is derived from an EMBL/GenBank/DDBJ whole genome shotgun (WGS) entry which is preliminary data.</text>
</comment>
<dbReference type="InterPro" id="IPR058245">
    <property type="entry name" value="NreC/VraR/RcsB-like_REC"/>
</dbReference>
<name>A0ABW0N7K7_9BURK</name>
<dbReference type="PANTHER" id="PTHR44688:SF16">
    <property type="entry name" value="DNA-BINDING TRANSCRIPTIONAL ACTIVATOR DEVR_DOSR"/>
    <property type="match status" value="1"/>
</dbReference>
<dbReference type="PRINTS" id="PR00038">
    <property type="entry name" value="HTHLUXR"/>
</dbReference>
<evidence type="ECO:0000313" key="9">
    <source>
        <dbReference type="Proteomes" id="UP001596037"/>
    </source>
</evidence>
<protein>
    <submittedName>
        <fullName evidence="8">Response regulator</fullName>
    </submittedName>
</protein>
<dbReference type="SUPFAM" id="SSF52172">
    <property type="entry name" value="CheY-like"/>
    <property type="match status" value="1"/>
</dbReference>
<dbReference type="Gene3D" id="3.40.50.2300">
    <property type="match status" value="1"/>
</dbReference>
<evidence type="ECO:0000256" key="1">
    <source>
        <dbReference type="ARBA" id="ARBA00022553"/>
    </source>
</evidence>
<dbReference type="InterPro" id="IPR001789">
    <property type="entry name" value="Sig_transdc_resp-reg_receiver"/>
</dbReference>
<evidence type="ECO:0000256" key="3">
    <source>
        <dbReference type="ARBA" id="ARBA00023125"/>
    </source>
</evidence>
<accession>A0ABW0N7K7</accession>
<dbReference type="PROSITE" id="PS50043">
    <property type="entry name" value="HTH_LUXR_2"/>
    <property type="match status" value="1"/>
</dbReference>